<reference evidence="1 2" key="1">
    <citation type="journal article" date="2020" name="Nat. Food">
        <title>A phased Vanilla planifolia genome enables genetic improvement of flavour and production.</title>
        <authorList>
            <person name="Hasing T."/>
            <person name="Tang H."/>
            <person name="Brym M."/>
            <person name="Khazi F."/>
            <person name="Huang T."/>
            <person name="Chambers A.H."/>
        </authorList>
    </citation>
    <scope>NUCLEOTIDE SEQUENCE [LARGE SCALE GENOMIC DNA]</scope>
    <source>
        <tissue evidence="1">Leaf</tissue>
    </source>
</reference>
<dbReference type="Proteomes" id="UP000639772">
    <property type="component" value="Unassembled WGS sequence"/>
</dbReference>
<comment type="caution">
    <text evidence="1">The sequence shown here is derived from an EMBL/GenBank/DDBJ whole genome shotgun (WGS) entry which is preliminary data.</text>
</comment>
<proteinExistence type="predicted"/>
<evidence type="ECO:0000313" key="2">
    <source>
        <dbReference type="Proteomes" id="UP000639772"/>
    </source>
</evidence>
<sequence length="59" mass="6531">MEQVVGLRSAFGMPGPVDWVHTFTEEHSNMCLKLYVCSSLAAFRDGVIQALRECSNGEL</sequence>
<evidence type="ECO:0000313" key="1">
    <source>
        <dbReference type="EMBL" id="KAG0454188.1"/>
    </source>
</evidence>
<dbReference type="EMBL" id="JADCNM010000014">
    <property type="protein sequence ID" value="KAG0454188.1"/>
    <property type="molecule type" value="Genomic_DNA"/>
</dbReference>
<dbReference type="AlphaFoldDB" id="A0A835PMV3"/>
<organism evidence="1 2">
    <name type="scientific">Vanilla planifolia</name>
    <name type="common">Vanilla</name>
    <dbReference type="NCBI Taxonomy" id="51239"/>
    <lineage>
        <taxon>Eukaryota</taxon>
        <taxon>Viridiplantae</taxon>
        <taxon>Streptophyta</taxon>
        <taxon>Embryophyta</taxon>
        <taxon>Tracheophyta</taxon>
        <taxon>Spermatophyta</taxon>
        <taxon>Magnoliopsida</taxon>
        <taxon>Liliopsida</taxon>
        <taxon>Asparagales</taxon>
        <taxon>Orchidaceae</taxon>
        <taxon>Vanilloideae</taxon>
        <taxon>Vanilleae</taxon>
        <taxon>Vanilla</taxon>
    </lineage>
</organism>
<gene>
    <name evidence="1" type="ORF">HPP92_025492</name>
</gene>
<protein>
    <submittedName>
        <fullName evidence="1">Uncharacterized protein</fullName>
    </submittedName>
</protein>
<accession>A0A835PMV3</accession>
<name>A0A835PMV3_VANPL</name>